<dbReference type="PANTHER" id="PTHR42976">
    <property type="entry name" value="BIFUNCTIONAL CHITINASE/LYSOZYME-RELATED"/>
    <property type="match status" value="1"/>
</dbReference>
<reference evidence="2" key="1">
    <citation type="submission" date="2020-11" db="EMBL/GenBank/DDBJ databases">
        <authorList>
            <person name="Tran Van P."/>
        </authorList>
    </citation>
    <scope>NUCLEOTIDE SEQUENCE</scope>
</reference>
<organism evidence="2">
    <name type="scientific">Oppiella nova</name>
    <dbReference type="NCBI Taxonomy" id="334625"/>
    <lineage>
        <taxon>Eukaryota</taxon>
        <taxon>Metazoa</taxon>
        <taxon>Ecdysozoa</taxon>
        <taxon>Arthropoda</taxon>
        <taxon>Chelicerata</taxon>
        <taxon>Arachnida</taxon>
        <taxon>Acari</taxon>
        <taxon>Acariformes</taxon>
        <taxon>Sarcoptiformes</taxon>
        <taxon>Oribatida</taxon>
        <taxon>Brachypylina</taxon>
        <taxon>Oppioidea</taxon>
        <taxon>Oppiidae</taxon>
        <taxon>Oppiella</taxon>
    </lineage>
</organism>
<evidence type="ECO:0000256" key="1">
    <source>
        <dbReference type="SAM" id="SignalP"/>
    </source>
</evidence>
<dbReference type="Gene3D" id="3.20.20.80">
    <property type="entry name" value="Glycosidases"/>
    <property type="match status" value="1"/>
</dbReference>
<evidence type="ECO:0000313" key="3">
    <source>
        <dbReference type="Proteomes" id="UP000728032"/>
    </source>
</evidence>
<proteinExistence type="predicted"/>
<feature type="signal peptide" evidence="1">
    <location>
        <begin position="1"/>
        <end position="21"/>
    </location>
</feature>
<keyword evidence="3" id="KW-1185">Reference proteome</keyword>
<accession>A0A7R9QVC7</accession>
<dbReference type="Proteomes" id="UP000728032">
    <property type="component" value="Unassembled WGS sequence"/>
</dbReference>
<feature type="non-terminal residue" evidence="2">
    <location>
        <position position="1"/>
    </location>
</feature>
<dbReference type="AlphaFoldDB" id="A0A7R9QVC7"/>
<dbReference type="InterPro" id="IPR017853">
    <property type="entry name" value="GH"/>
</dbReference>
<evidence type="ECO:0000313" key="2">
    <source>
        <dbReference type="EMBL" id="CAD7659782.1"/>
    </source>
</evidence>
<dbReference type="CDD" id="cd06543">
    <property type="entry name" value="GH18_PF-ChiA-like"/>
    <property type="match status" value="1"/>
</dbReference>
<name>A0A7R9QVC7_9ACAR</name>
<dbReference type="PANTHER" id="PTHR42976:SF1">
    <property type="entry name" value="GH18 DOMAIN-CONTAINING PROTEIN-RELATED"/>
    <property type="match status" value="1"/>
</dbReference>
<dbReference type="InterPro" id="IPR052750">
    <property type="entry name" value="GH18_Chitinase"/>
</dbReference>
<dbReference type="SUPFAM" id="SSF51445">
    <property type="entry name" value="(Trans)glycosidases"/>
    <property type="match status" value="1"/>
</dbReference>
<dbReference type="EMBL" id="OC933194">
    <property type="protein sequence ID" value="CAD7659782.1"/>
    <property type="molecule type" value="Genomic_DNA"/>
</dbReference>
<evidence type="ECO:0008006" key="4">
    <source>
        <dbReference type="Google" id="ProtNLM"/>
    </source>
</evidence>
<gene>
    <name evidence="2" type="ORF">ONB1V03_LOCUS16376</name>
</gene>
<protein>
    <recommendedName>
        <fullName evidence="4">Chitinase</fullName>
    </recommendedName>
</protein>
<feature type="chain" id="PRO_5036211982" description="Chitinase" evidence="1">
    <location>
        <begin position="22"/>
        <end position="284"/>
    </location>
</feature>
<keyword evidence="1" id="KW-0732">Signal</keyword>
<dbReference type="EMBL" id="CAJPVJ010018369">
    <property type="protein sequence ID" value="CAG2176943.1"/>
    <property type="molecule type" value="Genomic_DNA"/>
</dbReference>
<dbReference type="OrthoDB" id="6501919at2759"/>
<sequence>MKQKLGVNAFSLAFALGGVDGCHPKWDGEIPIDDPAIVQELKAFREAGGQLIVSTGGAAGLYLENACRTTDELLKAYRQVVDMTGAVGLDIDVETSLPLDVVMPALAAIQKEKPGLTVNDDDYGLNDPLGVDVITSAVKHGVDVDVVNAMTMNFESSHRKWGAAVIAAGEATIKQMAKIWPQKSEQELYSMLGSTPMIGLNDNGMVFTQEHAHQLLTWAKQKHLGHIGFWSINRDKQCEVGQSSLETDGCSDIKQQMYEFTKIFVQFNNNSVGINELKDTYRDK</sequence>